<keyword evidence="2" id="KW-0812">Transmembrane</keyword>
<evidence type="ECO:0000313" key="3">
    <source>
        <dbReference type="EMBL" id="BAL88788.1"/>
    </source>
</evidence>
<proteinExistence type="predicted"/>
<dbReference type="KEGG" id="ams:AMIS_35680"/>
<dbReference type="EMBL" id="AP012319">
    <property type="protein sequence ID" value="BAL88788.1"/>
    <property type="molecule type" value="Genomic_DNA"/>
</dbReference>
<feature type="compositionally biased region" description="Pro residues" evidence="1">
    <location>
        <begin position="267"/>
        <end position="283"/>
    </location>
</feature>
<evidence type="ECO:0000313" key="4">
    <source>
        <dbReference type="Proteomes" id="UP000007882"/>
    </source>
</evidence>
<protein>
    <submittedName>
        <fullName evidence="3">Uncharacterized protein</fullName>
    </submittedName>
</protein>
<evidence type="ECO:0000256" key="1">
    <source>
        <dbReference type="SAM" id="MobiDB-lite"/>
    </source>
</evidence>
<dbReference type="eggNOG" id="ENOG5033TXY">
    <property type="taxonomic scope" value="Bacteria"/>
</dbReference>
<organism evidence="3 4">
    <name type="scientific">Actinoplanes missouriensis (strain ATCC 14538 / DSM 43046 / CBS 188.64 / JCM 3121 / NBRC 102363 / NCIMB 12654 / NRRL B-3342 / UNCC 431)</name>
    <dbReference type="NCBI Taxonomy" id="512565"/>
    <lineage>
        <taxon>Bacteria</taxon>
        <taxon>Bacillati</taxon>
        <taxon>Actinomycetota</taxon>
        <taxon>Actinomycetes</taxon>
        <taxon>Micromonosporales</taxon>
        <taxon>Micromonosporaceae</taxon>
        <taxon>Actinoplanes</taxon>
    </lineage>
</organism>
<dbReference type="AlphaFoldDB" id="I0H701"/>
<accession>I0H701</accession>
<gene>
    <name evidence="3" type="ordered locus">AMIS_35680</name>
</gene>
<keyword evidence="2" id="KW-0472">Membrane</keyword>
<feature type="transmembrane region" description="Helical" evidence="2">
    <location>
        <begin position="25"/>
        <end position="50"/>
    </location>
</feature>
<dbReference type="STRING" id="512565.AMIS_35680"/>
<dbReference type="Proteomes" id="UP000007882">
    <property type="component" value="Chromosome"/>
</dbReference>
<name>I0H701_ACTM4</name>
<keyword evidence="4" id="KW-1185">Reference proteome</keyword>
<dbReference type="PATRIC" id="fig|512565.3.peg.3562"/>
<reference evidence="3 4" key="1">
    <citation type="submission" date="2012-02" db="EMBL/GenBank/DDBJ databases">
        <title>Complete genome sequence of Actinoplanes missouriensis 431 (= NBRC 102363).</title>
        <authorList>
            <person name="Ohnishi Y."/>
            <person name="Ishikawa J."/>
            <person name="Sekine M."/>
            <person name="Hosoyama A."/>
            <person name="Harada T."/>
            <person name="Narita H."/>
            <person name="Hata T."/>
            <person name="Konno Y."/>
            <person name="Tutikane K."/>
            <person name="Fujita N."/>
            <person name="Horinouchi S."/>
            <person name="Hayakawa M."/>
        </authorList>
    </citation>
    <scope>NUCLEOTIDE SEQUENCE [LARGE SCALE GENOMIC DNA]</scope>
    <source>
        <strain evidence="4">ATCC 14538 / DSM 43046 / CBS 188.64 / JCM 3121 / NBRC 102363 / NCIMB 12654 / NRRL B-3342 / UNCC 431</strain>
    </source>
</reference>
<feature type="transmembrane region" description="Helical" evidence="2">
    <location>
        <begin position="62"/>
        <end position="83"/>
    </location>
</feature>
<keyword evidence="2" id="KW-1133">Transmembrane helix</keyword>
<feature type="transmembrane region" description="Helical" evidence="2">
    <location>
        <begin position="150"/>
        <end position="170"/>
    </location>
</feature>
<feature type="region of interest" description="Disordered" evidence="1">
    <location>
        <begin position="246"/>
        <end position="315"/>
    </location>
</feature>
<feature type="compositionally biased region" description="Low complexity" evidence="1">
    <location>
        <begin position="284"/>
        <end position="309"/>
    </location>
</feature>
<dbReference type="HOGENOM" id="CLU_924130_0_0_11"/>
<evidence type="ECO:0000256" key="2">
    <source>
        <dbReference type="SAM" id="Phobius"/>
    </source>
</evidence>
<sequence length="315" mass="33556">MQGLRYGGIELGFDESVSTWTIVRLWLGAAVSAFLVWAVFAFLGVLVTLGSEPSIFSGNNPGGGLFTIGSLLSFAVFWLVLLASRVDEPIAEWKTLLEERYQAADSAYAAIYGTLRRRGFPLNAHAVRVRSDFLAPEMVNNRLLISDRSYRVYVTVFPYGSSLYLGWTMWRSRRGATLIGHYLKDLVGGMLGRTGSINQMLRTERIRAMREAVHAAVREGAEVATQGVTVPLAATFGQDVPVQDLRVGAPPAQNYGPPPFAGQDPASPSPFQGPGPAPAPPFQGPGQASAPPFQGPGQASAPGAGQNPASGPPAT</sequence>